<dbReference type="PANTHER" id="PTHR33223:SF10">
    <property type="entry name" value="AMINOTRANSFERASE-LIKE PLANT MOBILE DOMAIN-CONTAINING PROTEIN"/>
    <property type="match status" value="1"/>
</dbReference>
<feature type="region of interest" description="Disordered" evidence="1">
    <location>
        <begin position="227"/>
        <end position="266"/>
    </location>
</feature>
<keyword evidence="4" id="KW-1185">Reference proteome</keyword>
<dbReference type="AlphaFoldDB" id="A0A5C7GWB4"/>
<proteinExistence type="predicted"/>
<reference evidence="4" key="1">
    <citation type="journal article" date="2019" name="Gigascience">
        <title>De novo genome assembly of the endangered Acer yangbiense, a plant species with extremely small populations endemic to Yunnan Province, China.</title>
        <authorList>
            <person name="Yang J."/>
            <person name="Wariss H.M."/>
            <person name="Tao L."/>
            <person name="Zhang R."/>
            <person name="Yun Q."/>
            <person name="Hollingsworth P."/>
            <person name="Dao Z."/>
            <person name="Luo G."/>
            <person name="Guo H."/>
            <person name="Ma Y."/>
            <person name="Sun W."/>
        </authorList>
    </citation>
    <scope>NUCLEOTIDE SEQUENCE [LARGE SCALE GENOMIC DNA]</scope>
    <source>
        <strain evidence="4">cv. Malutang</strain>
    </source>
</reference>
<dbReference type="Proteomes" id="UP000323000">
    <property type="component" value="Chromosome 12"/>
</dbReference>
<sequence length="572" mass="65257">MRNRQGRGMTTYPEPETELNALAGTEAFRALQEQLADIQEQIHMSHHRHTSNRESPFTEDVTSVSVPDNFRMPRKDMCGFAGTGDPEDHLDTYLDWMNMQGASDAVKCRIFPLTLSGDARTWYGNLKRQSISSFHELSKEFRSSFAASRRRCRHMVHLNSIRQTPSETTRDYMKRFNEAARQVQGFNEVGAVMAFSQGLLQGKLSWSLSKRGQSTYRELMERAEKYATAEDISQTKAEDTHSEAQRSPEKQRRWFKTSTDRGKDRQAFRQELIRAGKLREYVKQGDLVPDQPRDKGPMRGKAHCDDPDSDNDEHINFILTESVVGDSSSTSFGERSSSICFTTTPEDHPGTWDPISFSPSDSTGVRYPHCDALIISVKIRNRTVKRTLIDHGSSLDIIHWDLLQMLGYTVQQLQASRYCIRGIGGHRTRPVGQIDLPVRFGTRPCIRTLDLRLMGKVNRLKRRPFGSDTEGNRSESMLLEEIRVTSLDPRKIREHNSQADALAKLASTSDMKLPRIVTVFRLLESSITKEPVAHVVIPEHASDTDTWMAPIVRFLRYGILPDEKNASLRVWR</sequence>
<gene>
    <name evidence="3" type="ORF">EZV62_024672</name>
</gene>
<feature type="domain" description="Retrotransposon gag" evidence="2">
    <location>
        <begin position="109"/>
        <end position="200"/>
    </location>
</feature>
<feature type="compositionally biased region" description="Basic and acidic residues" evidence="1">
    <location>
        <begin position="236"/>
        <end position="266"/>
    </location>
</feature>
<feature type="region of interest" description="Disordered" evidence="1">
    <location>
        <begin position="283"/>
        <end position="309"/>
    </location>
</feature>
<dbReference type="OrthoDB" id="1752139at2759"/>
<evidence type="ECO:0000256" key="1">
    <source>
        <dbReference type="SAM" id="MobiDB-lite"/>
    </source>
</evidence>
<evidence type="ECO:0000259" key="2">
    <source>
        <dbReference type="Pfam" id="PF03732"/>
    </source>
</evidence>
<evidence type="ECO:0000313" key="4">
    <source>
        <dbReference type="Proteomes" id="UP000323000"/>
    </source>
</evidence>
<name>A0A5C7GWB4_9ROSI</name>
<dbReference type="PANTHER" id="PTHR33223">
    <property type="entry name" value="CCHC-TYPE DOMAIN-CONTAINING PROTEIN"/>
    <property type="match status" value="1"/>
</dbReference>
<feature type="compositionally biased region" description="Basic and acidic residues" evidence="1">
    <location>
        <begin position="291"/>
        <end position="306"/>
    </location>
</feature>
<evidence type="ECO:0000313" key="3">
    <source>
        <dbReference type="EMBL" id="TXG48797.1"/>
    </source>
</evidence>
<dbReference type="CDD" id="cd00303">
    <property type="entry name" value="retropepsin_like"/>
    <property type="match status" value="1"/>
</dbReference>
<dbReference type="InterPro" id="IPR005162">
    <property type="entry name" value="Retrotrans_gag_dom"/>
</dbReference>
<accession>A0A5C7GWB4</accession>
<feature type="region of interest" description="Disordered" evidence="1">
    <location>
        <begin position="44"/>
        <end position="64"/>
    </location>
</feature>
<protein>
    <recommendedName>
        <fullName evidence="2">Retrotransposon gag domain-containing protein</fullName>
    </recommendedName>
</protein>
<comment type="caution">
    <text evidence="3">The sequence shown here is derived from an EMBL/GenBank/DDBJ whole genome shotgun (WGS) entry which is preliminary data.</text>
</comment>
<organism evidence="3 4">
    <name type="scientific">Acer yangbiense</name>
    <dbReference type="NCBI Taxonomy" id="1000413"/>
    <lineage>
        <taxon>Eukaryota</taxon>
        <taxon>Viridiplantae</taxon>
        <taxon>Streptophyta</taxon>
        <taxon>Embryophyta</taxon>
        <taxon>Tracheophyta</taxon>
        <taxon>Spermatophyta</taxon>
        <taxon>Magnoliopsida</taxon>
        <taxon>eudicotyledons</taxon>
        <taxon>Gunneridae</taxon>
        <taxon>Pentapetalae</taxon>
        <taxon>rosids</taxon>
        <taxon>malvids</taxon>
        <taxon>Sapindales</taxon>
        <taxon>Sapindaceae</taxon>
        <taxon>Hippocastanoideae</taxon>
        <taxon>Acereae</taxon>
        <taxon>Acer</taxon>
    </lineage>
</organism>
<dbReference type="EMBL" id="VAHF01000012">
    <property type="protein sequence ID" value="TXG48797.1"/>
    <property type="molecule type" value="Genomic_DNA"/>
</dbReference>
<dbReference type="Pfam" id="PF03732">
    <property type="entry name" value="Retrotrans_gag"/>
    <property type="match status" value="1"/>
</dbReference>